<dbReference type="EnsemblPlants" id="Pp3c23_3470V3.8">
    <property type="protein sequence ID" value="Pp3c23_3470V3.8"/>
    <property type="gene ID" value="Pp3c23_3470"/>
</dbReference>
<dbReference type="EnsemblPlants" id="Pp3c23_3470V3.9">
    <property type="protein sequence ID" value="Pp3c23_3470V3.9"/>
    <property type="gene ID" value="Pp3c23_3470"/>
</dbReference>
<dbReference type="Gramene" id="Pp3c23_3470V3.3">
    <property type="protein sequence ID" value="Pp3c23_3470V3.3"/>
    <property type="gene ID" value="Pp3c23_3470"/>
</dbReference>
<keyword evidence="5" id="KW-1185">Reference proteome</keyword>
<dbReference type="eggNOG" id="ENOG502RQJ0">
    <property type="taxonomic scope" value="Eukaryota"/>
</dbReference>
<dbReference type="EMBL" id="ABEU02000023">
    <property type="protein sequence ID" value="PNR28899.1"/>
    <property type="molecule type" value="Genomic_DNA"/>
</dbReference>
<dbReference type="CDD" id="cd20405">
    <property type="entry name" value="Tudor_Agenet_AtDUF_rpt1_3"/>
    <property type="match status" value="1"/>
</dbReference>
<feature type="region of interest" description="Disordered" evidence="1">
    <location>
        <begin position="860"/>
        <end position="945"/>
    </location>
</feature>
<reference evidence="3 5" key="2">
    <citation type="journal article" date="2018" name="Plant J.">
        <title>The Physcomitrella patens chromosome-scale assembly reveals moss genome structure and evolution.</title>
        <authorList>
            <person name="Lang D."/>
            <person name="Ullrich K.K."/>
            <person name="Murat F."/>
            <person name="Fuchs J."/>
            <person name="Jenkins J."/>
            <person name="Haas F.B."/>
            <person name="Piednoel M."/>
            <person name="Gundlach H."/>
            <person name="Van Bel M."/>
            <person name="Meyberg R."/>
            <person name="Vives C."/>
            <person name="Morata J."/>
            <person name="Symeonidi A."/>
            <person name="Hiss M."/>
            <person name="Muchero W."/>
            <person name="Kamisugi Y."/>
            <person name="Saleh O."/>
            <person name="Blanc G."/>
            <person name="Decker E.L."/>
            <person name="van Gessel N."/>
            <person name="Grimwood J."/>
            <person name="Hayes R.D."/>
            <person name="Graham S.W."/>
            <person name="Gunter L.E."/>
            <person name="McDaniel S.F."/>
            <person name="Hoernstein S.N.W."/>
            <person name="Larsson A."/>
            <person name="Li F.W."/>
            <person name="Perroud P.F."/>
            <person name="Phillips J."/>
            <person name="Ranjan P."/>
            <person name="Rokshar D.S."/>
            <person name="Rothfels C.J."/>
            <person name="Schneider L."/>
            <person name="Shu S."/>
            <person name="Stevenson D.W."/>
            <person name="Thummler F."/>
            <person name="Tillich M."/>
            <person name="Villarreal Aguilar J.C."/>
            <person name="Widiez T."/>
            <person name="Wong G.K."/>
            <person name="Wymore A."/>
            <person name="Zhang Y."/>
            <person name="Zimmer A.D."/>
            <person name="Quatrano R.S."/>
            <person name="Mayer K.F.X."/>
            <person name="Goodstein D."/>
            <person name="Casacuberta J.M."/>
            <person name="Vandepoele K."/>
            <person name="Reski R."/>
            <person name="Cuming A.C."/>
            <person name="Tuskan G.A."/>
            <person name="Maumus F."/>
            <person name="Salse J."/>
            <person name="Schmutz J."/>
            <person name="Rensing S.A."/>
        </authorList>
    </citation>
    <scope>NUCLEOTIDE SEQUENCE [LARGE SCALE GENOMIC DNA]</scope>
    <source>
        <strain evidence="4 5">cv. Gransden 2004</strain>
    </source>
</reference>
<feature type="region of interest" description="Disordered" evidence="1">
    <location>
        <begin position="322"/>
        <end position="365"/>
    </location>
</feature>
<dbReference type="PaxDb" id="3218-PP1S82_161V6.1"/>
<dbReference type="Proteomes" id="UP000006727">
    <property type="component" value="Chromosome 23"/>
</dbReference>
<feature type="region of interest" description="Disordered" evidence="1">
    <location>
        <begin position="799"/>
        <end position="846"/>
    </location>
</feature>
<dbReference type="PANTHER" id="PTHR48429">
    <property type="entry name" value="AGENET DOMAIN-CONTAINING PROTEIN"/>
    <property type="match status" value="1"/>
</dbReference>
<dbReference type="Gramene" id="Pp3c23_3470V3.12">
    <property type="protein sequence ID" value="Pp3c23_3470V3.12"/>
    <property type="gene ID" value="Pp3c23_3470"/>
</dbReference>
<dbReference type="Gramene" id="Pp3c23_3470V3.11">
    <property type="protein sequence ID" value="Pp3c23_3470V3.11"/>
    <property type="gene ID" value="Pp3c23_3470"/>
</dbReference>
<dbReference type="EnsemblPlants" id="Pp3c23_3470V3.11">
    <property type="protein sequence ID" value="Pp3c23_3470V3.11"/>
    <property type="gene ID" value="Pp3c23_3470"/>
</dbReference>
<dbReference type="Gramene" id="Pp3c23_3470V3.5">
    <property type="protein sequence ID" value="Pp3c23_3470V3.5"/>
    <property type="gene ID" value="Pp3c23_3470"/>
</dbReference>
<dbReference type="OrthoDB" id="433924at2759"/>
<dbReference type="GeneID" id="112275626"/>
<dbReference type="EnsemblPlants" id="Pp3c23_3470V3.1">
    <property type="protein sequence ID" value="Pp3c23_3470V3.1"/>
    <property type="gene ID" value="Pp3c23_3470"/>
</dbReference>
<dbReference type="Gramene" id="Pp3c23_3470V3.9">
    <property type="protein sequence ID" value="Pp3c23_3470V3.9"/>
    <property type="gene ID" value="Pp3c23_3470"/>
</dbReference>
<protein>
    <recommendedName>
        <fullName evidence="2">Agenet domain-containing protein</fullName>
    </recommendedName>
</protein>
<feature type="region of interest" description="Disordered" evidence="1">
    <location>
        <begin position="42"/>
        <end position="77"/>
    </location>
</feature>
<feature type="compositionally biased region" description="Basic and acidic residues" evidence="1">
    <location>
        <begin position="488"/>
        <end position="499"/>
    </location>
</feature>
<feature type="region of interest" description="Disordered" evidence="1">
    <location>
        <begin position="476"/>
        <end position="573"/>
    </location>
</feature>
<dbReference type="RefSeq" id="XP_024361931.1">
    <property type="nucleotide sequence ID" value="XM_024506163.2"/>
</dbReference>
<name>A9SIL7_PHYPA</name>
<dbReference type="PANTHER" id="PTHR48429:SF1">
    <property type="entry name" value="AGENET DOMAIN-CONTAINING PROTEIN"/>
    <property type="match status" value="1"/>
</dbReference>
<dbReference type="KEGG" id="ppp:112275626"/>
<dbReference type="Gramene" id="Pp3c23_3470V3.8">
    <property type="protein sequence ID" value="Pp3c23_3470V3.8"/>
    <property type="gene ID" value="Pp3c23_3470"/>
</dbReference>
<proteinExistence type="predicted"/>
<organism evidence="3">
    <name type="scientific">Physcomitrium patens</name>
    <name type="common">Spreading-leaved earth moss</name>
    <name type="synonym">Physcomitrella patens</name>
    <dbReference type="NCBI Taxonomy" id="3218"/>
    <lineage>
        <taxon>Eukaryota</taxon>
        <taxon>Viridiplantae</taxon>
        <taxon>Streptophyta</taxon>
        <taxon>Embryophyta</taxon>
        <taxon>Bryophyta</taxon>
        <taxon>Bryophytina</taxon>
        <taxon>Bryopsida</taxon>
        <taxon>Funariidae</taxon>
        <taxon>Funariales</taxon>
        <taxon>Funariaceae</taxon>
        <taxon>Physcomitrium</taxon>
    </lineage>
</organism>
<evidence type="ECO:0000313" key="4">
    <source>
        <dbReference type="EnsemblPlants" id="Pp3c23_3470V3.1"/>
    </source>
</evidence>
<dbReference type="EnsemblPlants" id="Pp3c23_3470V3.5">
    <property type="protein sequence ID" value="Pp3c23_3470V3.5"/>
    <property type="gene ID" value="Pp3c23_3470"/>
</dbReference>
<feature type="compositionally biased region" description="Basic and acidic residues" evidence="1">
    <location>
        <begin position="353"/>
        <end position="362"/>
    </location>
</feature>
<dbReference type="InterPro" id="IPR014002">
    <property type="entry name" value="Agenet_dom_plant"/>
</dbReference>
<evidence type="ECO:0000259" key="2">
    <source>
        <dbReference type="SMART" id="SM00743"/>
    </source>
</evidence>
<feature type="domain" description="Agenet" evidence="2">
    <location>
        <begin position="689"/>
        <end position="747"/>
    </location>
</feature>
<dbReference type="Gramene" id="Pp3c23_3470V3.10">
    <property type="protein sequence ID" value="Pp3c23_3470V3.10"/>
    <property type="gene ID" value="Pp3c23_3470"/>
</dbReference>
<dbReference type="EnsemblPlants" id="Pp3c23_3470V3.2">
    <property type="protein sequence ID" value="Pp3c23_3470V3.2"/>
    <property type="gene ID" value="Pp3c23_3470"/>
</dbReference>
<reference evidence="3 5" key="1">
    <citation type="journal article" date="2008" name="Science">
        <title>The Physcomitrella genome reveals evolutionary insights into the conquest of land by plants.</title>
        <authorList>
            <person name="Rensing S."/>
            <person name="Lang D."/>
            <person name="Zimmer A."/>
            <person name="Terry A."/>
            <person name="Salamov A."/>
            <person name="Shapiro H."/>
            <person name="Nishiyama T."/>
            <person name="Perroud P.-F."/>
            <person name="Lindquist E."/>
            <person name="Kamisugi Y."/>
            <person name="Tanahashi T."/>
            <person name="Sakakibara K."/>
            <person name="Fujita T."/>
            <person name="Oishi K."/>
            <person name="Shin-I T."/>
            <person name="Kuroki Y."/>
            <person name="Toyoda A."/>
            <person name="Suzuki Y."/>
            <person name="Hashimoto A."/>
            <person name="Yamaguchi K."/>
            <person name="Sugano A."/>
            <person name="Kohara Y."/>
            <person name="Fujiyama A."/>
            <person name="Anterola A."/>
            <person name="Aoki S."/>
            <person name="Ashton N."/>
            <person name="Barbazuk W.B."/>
            <person name="Barker E."/>
            <person name="Bennetzen J."/>
            <person name="Bezanilla M."/>
            <person name="Blankenship R."/>
            <person name="Cho S.H."/>
            <person name="Dutcher S."/>
            <person name="Estelle M."/>
            <person name="Fawcett J.A."/>
            <person name="Gundlach H."/>
            <person name="Hanada K."/>
            <person name="Heyl A."/>
            <person name="Hicks K.A."/>
            <person name="Hugh J."/>
            <person name="Lohr M."/>
            <person name="Mayer K."/>
            <person name="Melkozernov A."/>
            <person name="Murata T."/>
            <person name="Nelson D."/>
            <person name="Pils B."/>
            <person name="Prigge M."/>
            <person name="Reiss B."/>
            <person name="Renner T."/>
            <person name="Rombauts S."/>
            <person name="Rushton P."/>
            <person name="Sanderfoot A."/>
            <person name="Schween G."/>
            <person name="Shiu S.-H."/>
            <person name="Stueber K."/>
            <person name="Theodoulou F.L."/>
            <person name="Tu H."/>
            <person name="Van de Peer Y."/>
            <person name="Verrier P.J."/>
            <person name="Waters E."/>
            <person name="Wood A."/>
            <person name="Yang L."/>
            <person name="Cove D."/>
            <person name="Cuming A."/>
            <person name="Hasebe M."/>
            <person name="Lucas S."/>
            <person name="Mishler D.B."/>
            <person name="Reski R."/>
            <person name="Grigoriev I."/>
            <person name="Quatrano R.S."/>
            <person name="Boore J.L."/>
        </authorList>
    </citation>
    <scope>NUCLEOTIDE SEQUENCE [LARGE SCALE GENOMIC DNA]</scope>
    <source>
        <strain evidence="4 5">cv. Gransden 2004</strain>
    </source>
</reference>
<dbReference type="Gramene" id="Pp3c23_3470V3.7">
    <property type="protein sequence ID" value="Pp3c23_3470V3.7"/>
    <property type="gene ID" value="Pp3c23_3470"/>
</dbReference>
<dbReference type="Gramene" id="Pp3c23_3470V3.2">
    <property type="protein sequence ID" value="Pp3c23_3470V3.2"/>
    <property type="gene ID" value="Pp3c23_3470"/>
</dbReference>
<dbReference type="Gramene" id="Pp3c23_3470V3.4">
    <property type="protein sequence ID" value="Pp3c23_3470V3.4"/>
    <property type="gene ID" value="Pp3c23_3470"/>
</dbReference>
<dbReference type="EnsemblPlants" id="Pp3c23_3470V3.3">
    <property type="protein sequence ID" value="Pp3c23_3470V3.3"/>
    <property type="gene ID" value="Pp3c23_3470"/>
</dbReference>
<dbReference type="SMART" id="SM00743">
    <property type="entry name" value="Agenet"/>
    <property type="match status" value="2"/>
</dbReference>
<dbReference type="EnsemblPlants" id="Pp3c23_3470V3.4">
    <property type="protein sequence ID" value="Pp3c23_3470V3.4"/>
    <property type="gene ID" value="Pp3c23_3470"/>
</dbReference>
<feature type="compositionally biased region" description="Basic and acidic residues" evidence="1">
    <location>
        <begin position="879"/>
        <end position="894"/>
    </location>
</feature>
<sequence length="945" mass="102207">MEGIDEGEEAHNMQGESPEVTKVGHTREAMEVEVIEGVEFLGNTHEQEEDLPSIEGRSNVNTNELDAFEKERGEPLDPSIVSKNGEGPQDIAHVDHRKNGLVDLNEETSEIDVYLMVPAGDALMTEQDEALLGGDTEMIEDASEDTVALQRTKPMDNHSVTSGGAAHGHIVEDLNGSRGRDMEAHGQHQLAENVAGHVAVNLSAVSDGGSGGDASLEVLVASYNACSDHGGALVNRDVDNQQMEASELVDNERKECSSVLSKENDSESGRESSGNLKDSSSSKVDLLPSSDSRAVFSDASLAQMQAQILVMGILRKGNNPSNDLLESACPQSYEGVGDPPPSKKRKPSGTEALPREASKEPSGHAGIATNLMTSVKENLNLSEDPLLLEDETYRQLRLAQRSAHDAMSTAASALAQSHIAWSQIRTGDHSEIEIAREAQIASVAATVAAATSVAKAAVEAAKAIANVSMKDFWRGGDQNGKSAFPLSKENKKSKPDRSQKSQMLASEAAGMASEDVTQTGTVLALASGKASGGSKTKRKVLPKAKNRKKSRAGGRAQRPLTQRDNGQPEALTKENVPHEDLMDAGVGVDIDENSKSFAEGTAVEVMTDEEGLRGGWFSGKVLRIDKVQAYVVYDEILDDDGSGKVKEWFPLKASGPPSGSRRQVRPLHPYSSIREAKSNKRQRIASGTRTWAVGECVDAYIEDGWWEGNIIELNDLDEAKVTVYFPGEDDTQTVKTWNLRPSLQWDDGVWVPSADSTITHVKTGGTSSKLKRNKPVKDDARELSAEFIMKDKDLDKEVAEPTLLSSTRRRKAPEASDKASNGKKSSWNVEDPSNEVDGSTLPEFTWKSPDRKEKARVGAAIASSQMKSRNKAFGGRIASGKDTKAHVKTEDKDASTVASPKKLDLDVDQGLTKAVNRKETPKVSMTRTRGKLKDKKQQKKRPKRR</sequence>
<feature type="compositionally biased region" description="Basic residues" evidence="1">
    <location>
        <begin position="535"/>
        <end position="552"/>
    </location>
</feature>
<dbReference type="RefSeq" id="XP_024361930.1">
    <property type="nucleotide sequence ID" value="XM_024506162.2"/>
</dbReference>
<dbReference type="Gramene" id="Pp3c23_3470V3.1">
    <property type="protein sequence ID" value="Pp3c23_3470V3.1"/>
    <property type="gene ID" value="Pp3c23_3470"/>
</dbReference>
<dbReference type="EnsemblPlants" id="Pp3c23_3470V3.7">
    <property type="protein sequence ID" value="Pp3c23_3470V3.7"/>
    <property type="gene ID" value="Pp3c23_3470"/>
</dbReference>
<dbReference type="STRING" id="3218.A9SIL7"/>
<feature type="region of interest" description="Disordered" evidence="1">
    <location>
        <begin position="1"/>
        <end position="27"/>
    </location>
</feature>
<gene>
    <name evidence="4" type="primary">LOC112275626</name>
    <name evidence="3" type="ORF">PHYPA_027591</name>
</gene>
<dbReference type="EnsemblPlants" id="Pp3c23_3470V3.6">
    <property type="protein sequence ID" value="Pp3c23_3470V3.6"/>
    <property type="gene ID" value="Pp3c23_3470"/>
</dbReference>
<evidence type="ECO:0000313" key="3">
    <source>
        <dbReference type="EMBL" id="PNR28899.1"/>
    </source>
</evidence>
<dbReference type="InterPro" id="IPR055274">
    <property type="entry name" value="SWO1"/>
</dbReference>
<feature type="compositionally biased region" description="Polar residues" evidence="1">
    <location>
        <begin position="818"/>
        <end position="828"/>
    </location>
</feature>
<dbReference type="Gramene" id="Pp3c23_3470V3.6">
    <property type="protein sequence ID" value="Pp3c23_3470V3.6"/>
    <property type="gene ID" value="Pp3c23_3470"/>
</dbReference>
<feature type="region of interest" description="Disordered" evidence="1">
    <location>
        <begin position="247"/>
        <end position="287"/>
    </location>
</feature>
<feature type="domain" description="Agenet" evidence="2">
    <location>
        <begin position="595"/>
        <end position="659"/>
    </location>
</feature>
<feature type="compositionally biased region" description="Basic and acidic residues" evidence="1">
    <location>
        <begin position="250"/>
        <end position="270"/>
    </location>
</feature>
<dbReference type="EnsemblPlants" id="Pp3c23_3470V3.12">
    <property type="protein sequence ID" value="Pp3c23_3470V3.12"/>
    <property type="gene ID" value="Pp3c23_3470"/>
</dbReference>
<evidence type="ECO:0000256" key="1">
    <source>
        <dbReference type="SAM" id="MobiDB-lite"/>
    </source>
</evidence>
<dbReference type="Pfam" id="PF05641">
    <property type="entry name" value="Agenet"/>
    <property type="match status" value="1"/>
</dbReference>
<dbReference type="HOGENOM" id="CLU_313851_0_0_1"/>
<accession>A9SIL7</accession>
<dbReference type="InterPro" id="IPR008395">
    <property type="entry name" value="Agenet-like_dom"/>
</dbReference>
<feature type="compositionally biased region" description="Basic residues" evidence="1">
    <location>
        <begin position="928"/>
        <end position="945"/>
    </location>
</feature>
<dbReference type="EnsemblPlants" id="Pp3c23_3470V3.10">
    <property type="protein sequence ID" value="Pp3c23_3470V3.10"/>
    <property type="gene ID" value="Pp3c23_3470"/>
</dbReference>
<reference evidence="4" key="3">
    <citation type="submission" date="2020-12" db="UniProtKB">
        <authorList>
            <consortium name="EnsemblPlants"/>
        </authorList>
    </citation>
    <scope>IDENTIFICATION</scope>
</reference>
<feature type="compositionally biased region" description="Low complexity" evidence="1">
    <location>
        <begin position="272"/>
        <end position="287"/>
    </location>
</feature>
<evidence type="ECO:0000313" key="5">
    <source>
        <dbReference type="Proteomes" id="UP000006727"/>
    </source>
</evidence>
<dbReference type="AlphaFoldDB" id="A9SIL7"/>